<evidence type="ECO:0000256" key="3">
    <source>
        <dbReference type="ARBA" id="ARBA00004840"/>
    </source>
</evidence>
<keyword evidence="9" id="KW-0812">Transmembrane</keyword>
<evidence type="ECO:0000256" key="15">
    <source>
        <dbReference type="ARBA" id="ARBA00023136"/>
    </source>
</evidence>
<dbReference type="OrthoDB" id="2019572at2759"/>
<keyword evidence="14" id="KW-0333">Golgi apparatus</keyword>
<dbReference type="UniPathway" id="UPA00756"/>
<name>A0A1Q9CBQ9_SYMMI</name>
<organism evidence="20 21">
    <name type="scientific">Symbiodinium microadriaticum</name>
    <name type="common">Dinoflagellate</name>
    <name type="synonym">Zooxanthella microadriatica</name>
    <dbReference type="NCBI Taxonomy" id="2951"/>
    <lineage>
        <taxon>Eukaryota</taxon>
        <taxon>Sar</taxon>
        <taxon>Alveolata</taxon>
        <taxon>Dinophyceae</taxon>
        <taxon>Suessiales</taxon>
        <taxon>Symbiodiniaceae</taxon>
        <taxon>Symbiodinium</taxon>
    </lineage>
</organism>
<accession>A0A1Q9CBQ9</accession>
<dbReference type="EC" id="2.4.2.26" evidence="6"/>
<dbReference type="GO" id="GO:0005789">
    <property type="term" value="C:endoplasmic reticulum membrane"/>
    <property type="evidence" value="ECO:0007669"/>
    <property type="project" value="UniProtKB-SubCell"/>
</dbReference>
<evidence type="ECO:0000256" key="19">
    <source>
        <dbReference type="ARBA" id="ARBA00047847"/>
    </source>
</evidence>
<dbReference type="InterPro" id="IPR003406">
    <property type="entry name" value="Glyco_trans_14"/>
</dbReference>
<keyword evidence="16" id="KW-1015">Disulfide bond</keyword>
<evidence type="ECO:0000313" key="20">
    <source>
        <dbReference type="EMBL" id="OLP80257.1"/>
    </source>
</evidence>
<comment type="similarity">
    <text evidence="5">Belongs to the glycosyltransferase 14 family. XylT subfamily.</text>
</comment>
<dbReference type="GO" id="GO:0030158">
    <property type="term" value="F:protein xylosyltransferase activity"/>
    <property type="evidence" value="ECO:0007669"/>
    <property type="project" value="UniProtKB-EC"/>
</dbReference>
<dbReference type="UniPathway" id="UPA00755"/>
<dbReference type="GO" id="GO:0050650">
    <property type="term" value="P:chondroitin sulfate proteoglycan biosynthetic process"/>
    <property type="evidence" value="ECO:0007669"/>
    <property type="project" value="TreeGrafter"/>
</dbReference>
<reference evidence="20 21" key="1">
    <citation type="submission" date="2016-02" db="EMBL/GenBank/DDBJ databases">
        <title>Genome analysis of coral dinoflagellate symbionts highlights evolutionary adaptations to a symbiotic lifestyle.</title>
        <authorList>
            <person name="Aranda M."/>
            <person name="Li Y."/>
            <person name="Liew Y.J."/>
            <person name="Baumgarten S."/>
            <person name="Simakov O."/>
            <person name="Wilson M."/>
            <person name="Piel J."/>
            <person name="Ashoor H."/>
            <person name="Bougouffa S."/>
            <person name="Bajic V.B."/>
            <person name="Ryu T."/>
            <person name="Ravasi T."/>
            <person name="Bayer T."/>
            <person name="Micklem G."/>
            <person name="Kim H."/>
            <person name="Bhak J."/>
            <person name="Lajeunesse T.C."/>
            <person name="Voolstra C.R."/>
        </authorList>
    </citation>
    <scope>NUCLEOTIDE SEQUENCE [LARGE SCALE GENOMIC DNA]</scope>
    <source>
        <strain evidence="20 21">CCMP2467</strain>
    </source>
</reference>
<dbReference type="PANTHER" id="PTHR46025:SF3">
    <property type="entry name" value="XYLOSYLTRANSFERASE OXT"/>
    <property type="match status" value="1"/>
</dbReference>
<evidence type="ECO:0000256" key="16">
    <source>
        <dbReference type="ARBA" id="ARBA00023157"/>
    </source>
</evidence>
<dbReference type="PANTHER" id="PTHR46025">
    <property type="entry name" value="XYLOSYLTRANSFERASE OXT"/>
    <property type="match status" value="1"/>
</dbReference>
<evidence type="ECO:0000313" key="21">
    <source>
        <dbReference type="Proteomes" id="UP000186817"/>
    </source>
</evidence>
<keyword evidence="21" id="KW-1185">Reference proteome</keyword>
<evidence type="ECO:0000256" key="1">
    <source>
        <dbReference type="ARBA" id="ARBA00004323"/>
    </source>
</evidence>
<sequence>MQDSIAKVLGVHTGKDRRAVWGKLRGWQRGTPMAAPAEELCGARAVTNVQTELRSFKEAALAYLILAHDKFVQVRRLVARLLPPSDGLALVHLDQKVATESQLEDFRRWAARSFDNGRERVRIFSEFSVHRGGRSMLDVQLRAIALLLASPVAWEYYINLSDTHYPADAASWFASYLWLHQGTNYARITSTKYYDPTLQGGRHATYSGPRAEDVYIACDRSLAFECDGQLFSLTPGEKFPALFAGVTSASGPEWVILSRSFLAYVDEGLKEGASLVSRLYDDLVSLSIPEETFFQTLLLTSPFCNTLLRHEFLYLDLYDAPWRTSPQSDFPFQSPRRLNVTHLPDIAKEKPWFVRKIDAAQPGSAALRASLEVARSPNPLAAVARPRYGTAGPSGPSLRRARAAGSLLLTERAAVARREALPREVLPPVVALRVGCGWDEDAYQFRGDVSLIDASDCPNASLVSYLNNVEFEGEVAIHWYLDGHLQRQSGGKIPKGFSMFVDNLRDPVPGQWSVRLTDVTSGHRIGERGFIVYDARDVRALGAGMPKTLRLVGLRYFCFAVIQE</sequence>
<dbReference type="GO" id="GO:0046872">
    <property type="term" value="F:metal ion binding"/>
    <property type="evidence" value="ECO:0007669"/>
    <property type="project" value="UniProtKB-KW"/>
</dbReference>
<evidence type="ECO:0000256" key="6">
    <source>
        <dbReference type="ARBA" id="ARBA00011972"/>
    </source>
</evidence>
<dbReference type="Proteomes" id="UP000186817">
    <property type="component" value="Unassembled WGS sequence"/>
</dbReference>
<evidence type="ECO:0000256" key="17">
    <source>
        <dbReference type="ARBA" id="ARBA00023180"/>
    </source>
</evidence>
<evidence type="ECO:0000256" key="7">
    <source>
        <dbReference type="ARBA" id="ARBA00022676"/>
    </source>
</evidence>
<evidence type="ECO:0000256" key="12">
    <source>
        <dbReference type="ARBA" id="ARBA00022968"/>
    </source>
</evidence>
<dbReference type="AlphaFoldDB" id="A0A1Q9CBQ9"/>
<keyword evidence="8 20" id="KW-0808">Transferase</keyword>
<evidence type="ECO:0000256" key="14">
    <source>
        <dbReference type="ARBA" id="ARBA00023034"/>
    </source>
</evidence>
<dbReference type="InterPro" id="IPR043538">
    <property type="entry name" value="XYLT"/>
</dbReference>
<evidence type="ECO:0000256" key="18">
    <source>
        <dbReference type="ARBA" id="ARBA00042865"/>
    </source>
</evidence>
<comment type="subcellular location">
    <subcellularLocation>
        <location evidence="2">Endoplasmic reticulum membrane</location>
        <topology evidence="2">Single-pass type II membrane protein</topology>
    </subcellularLocation>
    <subcellularLocation>
        <location evidence="1">Golgi apparatus membrane</location>
        <topology evidence="1">Single-pass type II membrane protein</topology>
    </subcellularLocation>
</comment>
<keyword evidence="15" id="KW-0472">Membrane</keyword>
<gene>
    <name evidence="20" type="primary">XYLT2</name>
    <name evidence="20" type="ORF">AK812_SmicGene39355</name>
</gene>
<evidence type="ECO:0000256" key="4">
    <source>
        <dbReference type="ARBA" id="ARBA00005093"/>
    </source>
</evidence>
<dbReference type="GO" id="GO:0015012">
    <property type="term" value="P:heparan sulfate proteoglycan biosynthetic process"/>
    <property type="evidence" value="ECO:0007669"/>
    <property type="project" value="UniProtKB-UniPathway"/>
</dbReference>
<dbReference type="EMBL" id="LSRX01001396">
    <property type="protein sequence ID" value="OLP80257.1"/>
    <property type="molecule type" value="Genomic_DNA"/>
</dbReference>
<comment type="catalytic activity">
    <reaction evidence="19">
        <text>UDP-alpha-D-xylose + L-seryl-[protein] = 3-O-(beta-D-xylosyl)-L-seryl-[protein] + UDP + H(+)</text>
        <dbReference type="Rhea" id="RHEA:50192"/>
        <dbReference type="Rhea" id="RHEA-COMP:9863"/>
        <dbReference type="Rhea" id="RHEA-COMP:12567"/>
        <dbReference type="ChEBI" id="CHEBI:15378"/>
        <dbReference type="ChEBI" id="CHEBI:29999"/>
        <dbReference type="ChEBI" id="CHEBI:57632"/>
        <dbReference type="ChEBI" id="CHEBI:58223"/>
        <dbReference type="ChEBI" id="CHEBI:132085"/>
        <dbReference type="EC" id="2.4.2.26"/>
    </reaction>
</comment>
<keyword evidence="12" id="KW-0735">Signal-anchor</keyword>
<evidence type="ECO:0000256" key="11">
    <source>
        <dbReference type="ARBA" id="ARBA00022824"/>
    </source>
</evidence>
<comment type="pathway">
    <text evidence="3">Glycan metabolism; chondroitin sulfate biosynthesis.</text>
</comment>
<comment type="pathway">
    <text evidence="4">Glycan metabolism; heparan sulfate biosynthesis.</text>
</comment>
<keyword evidence="10" id="KW-0479">Metal-binding</keyword>
<keyword evidence="13" id="KW-1133">Transmembrane helix</keyword>
<comment type="caution">
    <text evidence="20">The sequence shown here is derived from an EMBL/GenBank/DDBJ whole genome shotgun (WGS) entry which is preliminary data.</text>
</comment>
<keyword evidence="17" id="KW-0325">Glycoprotein</keyword>
<evidence type="ECO:0000256" key="9">
    <source>
        <dbReference type="ARBA" id="ARBA00022692"/>
    </source>
</evidence>
<keyword evidence="7" id="KW-0328">Glycosyltransferase</keyword>
<proteinExistence type="inferred from homology"/>
<evidence type="ECO:0000256" key="2">
    <source>
        <dbReference type="ARBA" id="ARBA00004648"/>
    </source>
</evidence>
<evidence type="ECO:0000256" key="13">
    <source>
        <dbReference type="ARBA" id="ARBA00022989"/>
    </source>
</evidence>
<evidence type="ECO:0000256" key="5">
    <source>
        <dbReference type="ARBA" id="ARBA00010195"/>
    </source>
</evidence>
<dbReference type="Pfam" id="PF02485">
    <property type="entry name" value="Branch"/>
    <property type="match status" value="1"/>
</dbReference>
<keyword evidence="11" id="KW-0256">Endoplasmic reticulum</keyword>
<evidence type="ECO:0000256" key="10">
    <source>
        <dbReference type="ARBA" id="ARBA00022723"/>
    </source>
</evidence>
<dbReference type="GO" id="GO:0000139">
    <property type="term" value="C:Golgi membrane"/>
    <property type="evidence" value="ECO:0007669"/>
    <property type="project" value="UniProtKB-SubCell"/>
</dbReference>
<protein>
    <recommendedName>
        <fullName evidence="6">protein xylosyltransferase</fullName>
        <ecNumber evidence="6">2.4.2.26</ecNumber>
    </recommendedName>
    <alternativeName>
        <fullName evidence="18">Peptide O-xylosyltransferase</fullName>
    </alternativeName>
</protein>
<evidence type="ECO:0000256" key="8">
    <source>
        <dbReference type="ARBA" id="ARBA00022679"/>
    </source>
</evidence>